<dbReference type="STRING" id="106549.A0A540L6V5"/>
<sequence length="465" mass="51832">MGEPKSPISQDHQTTAAATTISSSSTVPPPPPLPRQQSSLLEPCHKKKSKTKVFRVFRSVFRSFPIITPTCKMPSLPMGRLDSSRAISSGTRVSGTLFGYRKGRVSLSVQETPRCLPSLVVELAMQTNVLQKEMGSGMVRIALECEKRADKEKTRLIDEPVWTIYCNGKKTGYGVKREATEEDLNVMELLKAVTMGAGVLPGKSEVEGPDGEMAYMRALFERVVGSKDSETLYMLSPEGNNGPELSIFFSVRFKGHGTCFLQVEVRVLASTILDFILPSPKVNLKFGVMRQKFNDTKIATFRETCFGHLEHIDKLAFSGQLLHELLLCRVAKNLKGLTYLIGCEVTPFTKKDFCLITSFGVTSPYDIEIEPFEIRLLREYFPQKFGFNGESNHGRREKGKGTTNMAPKKVNKKLLVTCAKFQRPFKECENEDDLLNMGLLCFAKAVSIGANIIVVVNLNMEYNIV</sequence>
<name>A0A540L6V5_MALBA</name>
<reference evidence="2 3" key="1">
    <citation type="journal article" date="2019" name="G3 (Bethesda)">
        <title>Sequencing of a Wild Apple (Malus baccata) Genome Unravels the Differences Between Cultivated and Wild Apple Species Regarding Disease Resistance and Cold Tolerance.</title>
        <authorList>
            <person name="Chen X."/>
        </authorList>
    </citation>
    <scope>NUCLEOTIDE SEQUENCE [LARGE SCALE GENOMIC DNA]</scope>
    <source>
        <strain evidence="3">cv. Shandingzi</strain>
        <tissue evidence="2">Leaves</tissue>
    </source>
</reference>
<dbReference type="PANTHER" id="PTHR31696:SF4">
    <property type="entry name" value="OS08G0171800 PROTEIN"/>
    <property type="match status" value="1"/>
</dbReference>
<protein>
    <submittedName>
        <fullName evidence="2">Uncharacterized protein</fullName>
    </submittedName>
</protein>
<accession>A0A540L6V5</accession>
<dbReference type="InterPro" id="IPR006460">
    <property type="entry name" value="MIZ1-like_pln"/>
</dbReference>
<dbReference type="EMBL" id="VIEB01000732">
    <property type="protein sequence ID" value="TQD82211.1"/>
    <property type="molecule type" value="Genomic_DNA"/>
</dbReference>
<dbReference type="Proteomes" id="UP000315295">
    <property type="component" value="Unassembled WGS sequence"/>
</dbReference>
<feature type="compositionally biased region" description="Low complexity" evidence="1">
    <location>
        <begin position="13"/>
        <end position="26"/>
    </location>
</feature>
<evidence type="ECO:0000313" key="3">
    <source>
        <dbReference type="Proteomes" id="UP000315295"/>
    </source>
</evidence>
<feature type="region of interest" description="Disordered" evidence="1">
    <location>
        <begin position="1"/>
        <end position="44"/>
    </location>
</feature>
<evidence type="ECO:0000256" key="1">
    <source>
        <dbReference type="SAM" id="MobiDB-lite"/>
    </source>
</evidence>
<evidence type="ECO:0000313" key="2">
    <source>
        <dbReference type="EMBL" id="TQD82211.1"/>
    </source>
</evidence>
<dbReference type="AlphaFoldDB" id="A0A540L6V5"/>
<proteinExistence type="predicted"/>
<dbReference type="GO" id="GO:0010274">
    <property type="term" value="P:hydrotropism"/>
    <property type="evidence" value="ECO:0007669"/>
    <property type="project" value="InterPro"/>
</dbReference>
<dbReference type="Pfam" id="PF04759">
    <property type="entry name" value="DUF617"/>
    <property type="match status" value="1"/>
</dbReference>
<dbReference type="PANTHER" id="PTHR31696">
    <property type="entry name" value="PROTEIN MIZU-KUSSEI 1"/>
    <property type="match status" value="1"/>
</dbReference>
<dbReference type="NCBIfam" id="TIGR01570">
    <property type="entry name" value="A_thal_3588"/>
    <property type="match status" value="1"/>
</dbReference>
<gene>
    <name evidence="2" type="ORF">C1H46_032229</name>
</gene>
<keyword evidence="3" id="KW-1185">Reference proteome</keyword>
<comment type="caution">
    <text evidence="2">The sequence shown here is derived from an EMBL/GenBank/DDBJ whole genome shotgun (WGS) entry which is preliminary data.</text>
</comment>
<organism evidence="2 3">
    <name type="scientific">Malus baccata</name>
    <name type="common">Siberian crab apple</name>
    <name type="synonym">Pyrus baccata</name>
    <dbReference type="NCBI Taxonomy" id="106549"/>
    <lineage>
        <taxon>Eukaryota</taxon>
        <taxon>Viridiplantae</taxon>
        <taxon>Streptophyta</taxon>
        <taxon>Embryophyta</taxon>
        <taxon>Tracheophyta</taxon>
        <taxon>Spermatophyta</taxon>
        <taxon>Magnoliopsida</taxon>
        <taxon>eudicotyledons</taxon>
        <taxon>Gunneridae</taxon>
        <taxon>Pentapetalae</taxon>
        <taxon>rosids</taxon>
        <taxon>fabids</taxon>
        <taxon>Rosales</taxon>
        <taxon>Rosaceae</taxon>
        <taxon>Amygdaloideae</taxon>
        <taxon>Maleae</taxon>
        <taxon>Malus</taxon>
    </lineage>
</organism>